<dbReference type="InterPro" id="IPR057026">
    <property type="entry name" value="Znf-C2H2_ascomycetes"/>
</dbReference>
<dbReference type="OrthoDB" id="5344057at2759"/>
<feature type="domain" description="C2H2-type zinc finger ascomycetes" evidence="8">
    <location>
        <begin position="296"/>
        <end position="322"/>
    </location>
</feature>
<organism evidence="9 10">
    <name type="scientific">Hyaloscypha variabilis (strain UAMH 11265 / GT02V1 / F)</name>
    <name type="common">Meliniomyces variabilis</name>
    <dbReference type="NCBI Taxonomy" id="1149755"/>
    <lineage>
        <taxon>Eukaryota</taxon>
        <taxon>Fungi</taxon>
        <taxon>Dikarya</taxon>
        <taxon>Ascomycota</taxon>
        <taxon>Pezizomycotina</taxon>
        <taxon>Leotiomycetes</taxon>
        <taxon>Helotiales</taxon>
        <taxon>Hyaloscyphaceae</taxon>
        <taxon>Hyaloscypha</taxon>
        <taxon>Hyaloscypha variabilis</taxon>
    </lineage>
</organism>
<dbReference type="PANTHER" id="PTHR24388:SF54">
    <property type="entry name" value="PROTEIN ESCARGOT"/>
    <property type="match status" value="1"/>
</dbReference>
<dbReference type="GO" id="GO:0008270">
    <property type="term" value="F:zinc ion binding"/>
    <property type="evidence" value="ECO:0007669"/>
    <property type="project" value="UniProtKB-KW"/>
</dbReference>
<dbReference type="AlphaFoldDB" id="A0A2J6RB24"/>
<evidence type="ECO:0000256" key="6">
    <source>
        <dbReference type="ARBA" id="ARBA00023242"/>
    </source>
</evidence>
<dbReference type="GO" id="GO:0005634">
    <property type="term" value="C:nucleus"/>
    <property type="evidence" value="ECO:0007669"/>
    <property type="project" value="UniProtKB-SubCell"/>
</dbReference>
<evidence type="ECO:0000259" key="8">
    <source>
        <dbReference type="Pfam" id="PF24537"/>
    </source>
</evidence>
<evidence type="ECO:0000256" key="7">
    <source>
        <dbReference type="SAM" id="MobiDB-lite"/>
    </source>
</evidence>
<keyword evidence="5" id="KW-0862">Zinc</keyword>
<evidence type="ECO:0000256" key="4">
    <source>
        <dbReference type="ARBA" id="ARBA00022771"/>
    </source>
</evidence>
<keyword evidence="3" id="KW-0677">Repeat</keyword>
<dbReference type="InterPro" id="IPR050527">
    <property type="entry name" value="Snail/Krueppel_Znf"/>
</dbReference>
<dbReference type="EMBL" id="KZ613952">
    <property type="protein sequence ID" value="PMD35701.1"/>
    <property type="molecule type" value="Genomic_DNA"/>
</dbReference>
<keyword evidence="2" id="KW-0479">Metal-binding</keyword>
<feature type="compositionally biased region" description="Polar residues" evidence="7">
    <location>
        <begin position="195"/>
        <end position="204"/>
    </location>
</feature>
<evidence type="ECO:0000256" key="3">
    <source>
        <dbReference type="ARBA" id="ARBA00022737"/>
    </source>
</evidence>
<accession>A0A2J6RB24</accession>
<sequence length="743" mass="83747">MEVVAAVSSVAGIASLVGQSLTGLKNLSDFVHDCRNASRTVTRFLDELSTLRQTIEEVDALLLQIKEPFEDSRRNILNSLSTQLEDCANNLQRWLAAAQNTKLSHQPKYKRLLQSILVSIKSQDIKDVFKQISSHRQGISLSLSATGRLLDLEHLRKSDFLISKVDEVAANSKLTMNALSRLEDRFDNSPLPSHRPSTPQDLSDISSQLSRIESLIFSGYSATSMNESSFDYLSPGRRGPSPSSGEQSTGSPMQLRWASSSLKSDSGEPEVPRPSTRNEAFHMRAGFVGHSPLLSRGYFTCECCGSSPNHFKTLEDLKMHEKALPWSCQYCRHRSSNKDELERHINAWHYGHISWSCANLNGWQAAFPGSVANRSPDLCCYCGEVFQRSGPGVLTKQDWQDRTAHLHKSHKFECCDRTKRFLLVSQFRDHLKDSHDAIIGNWTEKLVDACVVKVTTQDTYQNSQYNETVATIFQEEGQPGSAWDIPFGTIDVRDYMLDKFGAVLVGIEPPGCPRDVVQYVRLRRLLERKYSNKLLLEVFLKKMEVTSNPTFLEITNAKKDLERGLAVLEAGLERARLACWKQGFDLDFVGEFIPTQKPNQEDKEGCCEQLAIMGSEILHDQGAQARSTKRGRINCWLLHNLISSPEESTRHRTYLRNGQIMSDAQWARLVVQFWLVDEAAVGVESRSSSTNGAMGSDEIWHSDKVLVEDFPLRRRRELDSGDESSDILEPRKKARISLTIDCV</sequence>
<proteinExistence type="predicted"/>
<evidence type="ECO:0000256" key="2">
    <source>
        <dbReference type="ARBA" id="ARBA00022723"/>
    </source>
</evidence>
<name>A0A2J6RB24_HYAVF</name>
<reference evidence="9 10" key="1">
    <citation type="submission" date="2016-04" db="EMBL/GenBank/DDBJ databases">
        <title>A degradative enzymes factory behind the ericoid mycorrhizal symbiosis.</title>
        <authorList>
            <consortium name="DOE Joint Genome Institute"/>
            <person name="Martino E."/>
            <person name="Morin E."/>
            <person name="Grelet G."/>
            <person name="Kuo A."/>
            <person name="Kohler A."/>
            <person name="Daghino S."/>
            <person name="Barry K."/>
            <person name="Choi C."/>
            <person name="Cichocki N."/>
            <person name="Clum A."/>
            <person name="Copeland A."/>
            <person name="Hainaut M."/>
            <person name="Haridas S."/>
            <person name="Labutti K."/>
            <person name="Lindquist E."/>
            <person name="Lipzen A."/>
            <person name="Khouja H.-R."/>
            <person name="Murat C."/>
            <person name="Ohm R."/>
            <person name="Olson A."/>
            <person name="Spatafora J."/>
            <person name="Veneault-Fourrey C."/>
            <person name="Henrissat B."/>
            <person name="Grigoriev I."/>
            <person name="Martin F."/>
            <person name="Perotto S."/>
        </authorList>
    </citation>
    <scope>NUCLEOTIDE SEQUENCE [LARGE SCALE GENOMIC DNA]</scope>
    <source>
        <strain evidence="9 10">F</strain>
    </source>
</reference>
<keyword evidence="4" id="KW-0863">Zinc-finger</keyword>
<keyword evidence="10" id="KW-1185">Reference proteome</keyword>
<dbReference type="GO" id="GO:0000978">
    <property type="term" value="F:RNA polymerase II cis-regulatory region sequence-specific DNA binding"/>
    <property type="evidence" value="ECO:0007669"/>
    <property type="project" value="TreeGrafter"/>
</dbReference>
<dbReference type="PANTHER" id="PTHR24388">
    <property type="entry name" value="ZINC FINGER PROTEIN"/>
    <property type="match status" value="1"/>
</dbReference>
<feature type="region of interest" description="Disordered" evidence="7">
    <location>
        <begin position="185"/>
        <end position="204"/>
    </location>
</feature>
<dbReference type="Proteomes" id="UP000235786">
    <property type="component" value="Unassembled WGS sequence"/>
</dbReference>
<dbReference type="STRING" id="1149755.A0A2J6RB24"/>
<evidence type="ECO:0000313" key="10">
    <source>
        <dbReference type="Proteomes" id="UP000235786"/>
    </source>
</evidence>
<comment type="subcellular location">
    <subcellularLocation>
        <location evidence="1">Nucleus</location>
    </subcellularLocation>
</comment>
<protein>
    <recommendedName>
        <fullName evidence="8">C2H2-type zinc finger ascomycetes domain-containing protein</fullName>
    </recommendedName>
</protein>
<feature type="compositionally biased region" description="Low complexity" evidence="7">
    <location>
        <begin position="234"/>
        <end position="245"/>
    </location>
</feature>
<dbReference type="GO" id="GO:0000981">
    <property type="term" value="F:DNA-binding transcription factor activity, RNA polymerase II-specific"/>
    <property type="evidence" value="ECO:0007669"/>
    <property type="project" value="TreeGrafter"/>
</dbReference>
<dbReference type="Pfam" id="PF24537">
    <property type="entry name" value="zf-C2H2_fungi"/>
    <property type="match status" value="1"/>
</dbReference>
<evidence type="ECO:0000256" key="5">
    <source>
        <dbReference type="ARBA" id="ARBA00022833"/>
    </source>
</evidence>
<gene>
    <name evidence="9" type="ORF">L207DRAFT_570190</name>
</gene>
<evidence type="ECO:0000313" key="9">
    <source>
        <dbReference type="EMBL" id="PMD35701.1"/>
    </source>
</evidence>
<keyword evidence="6" id="KW-0539">Nucleus</keyword>
<evidence type="ECO:0000256" key="1">
    <source>
        <dbReference type="ARBA" id="ARBA00004123"/>
    </source>
</evidence>
<feature type="region of interest" description="Disordered" evidence="7">
    <location>
        <begin position="231"/>
        <end position="254"/>
    </location>
</feature>
<feature type="region of interest" description="Disordered" evidence="7">
    <location>
        <begin position="259"/>
        <end position="278"/>
    </location>
</feature>